<keyword evidence="2" id="KW-0489">Methyltransferase</keyword>
<name>D1PB14_9BACT</name>
<dbReference type="InterPro" id="IPR002052">
    <property type="entry name" value="DNA_methylase_N6_adenine_CS"/>
</dbReference>
<proteinExistence type="inferred from homology"/>
<dbReference type="PaxDb" id="537011-PREVCOP_04390"/>
<evidence type="ECO:0000313" key="6">
    <source>
        <dbReference type="Proteomes" id="UP000004477"/>
    </source>
</evidence>
<dbReference type="HOGENOM" id="CLU_485603_0_0_10"/>
<dbReference type="GO" id="GO:0008170">
    <property type="term" value="F:N-methyltransferase activity"/>
    <property type="evidence" value="ECO:0007669"/>
    <property type="project" value="InterPro"/>
</dbReference>
<feature type="domain" description="DNA methylase N-4/N-6" evidence="4">
    <location>
        <begin position="44"/>
        <end position="345"/>
    </location>
</feature>
<dbReference type="OrthoDB" id="9800801at2"/>
<dbReference type="PRINTS" id="PR00508">
    <property type="entry name" value="S21N4MTFRASE"/>
</dbReference>
<protein>
    <submittedName>
        <fullName evidence="5">DNA (Cytosine-5-)-methyltransferase</fullName>
    </submittedName>
</protein>
<accession>D1PB14</accession>
<dbReference type="GO" id="GO:0032259">
    <property type="term" value="P:methylation"/>
    <property type="evidence" value="ECO:0007669"/>
    <property type="project" value="UniProtKB-KW"/>
</dbReference>
<organism evidence="5 6">
    <name type="scientific">Segatella copri DSM 18205</name>
    <dbReference type="NCBI Taxonomy" id="537011"/>
    <lineage>
        <taxon>Bacteria</taxon>
        <taxon>Pseudomonadati</taxon>
        <taxon>Bacteroidota</taxon>
        <taxon>Bacteroidia</taxon>
        <taxon>Bacteroidales</taxon>
        <taxon>Prevotellaceae</taxon>
        <taxon>Segatella</taxon>
    </lineage>
</organism>
<dbReference type="GeneID" id="69848650"/>
<reference evidence="5" key="1">
    <citation type="submission" date="2009-11" db="EMBL/GenBank/DDBJ databases">
        <authorList>
            <person name="Weinstock G."/>
            <person name="Sodergren E."/>
            <person name="Clifton S."/>
            <person name="Fulton L."/>
            <person name="Fulton B."/>
            <person name="Courtney L."/>
            <person name="Fronick C."/>
            <person name="Harrison M."/>
            <person name="Strong C."/>
            <person name="Farmer C."/>
            <person name="Delahaunty K."/>
            <person name="Markovic C."/>
            <person name="Hall O."/>
            <person name="Minx P."/>
            <person name="Tomlinson C."/>
            <person name="Mitreva M."/>
            <person name="Nelson J."/>
            <person name="Hou S."/>
            <person name="Wollam A."/>
            <person name="Pepin K.H."/>
            <person name="Johnson M."/>
            <person name="Bhonagiri V."/>
            <person name="Nash W.E."/>
            <person name="Warren W."/>
            <person name="Chinwalla A."/>
            <person name="Mardis E.R."/>
            <person name="Wilson R.K."/>
        </authorList>
    </citation>
    <scope>NUCLEOTIDE SEQUENCE [LARGE SCALE GENOMIC DNA]</scope>
    <source>
        <strain evidence="5">DSM 18205</strain>
    </source>
</reference>
<dbReference type="GO" id="GO:0003677">
    <property type="term" value="F:DNA binding"/>
    <property type="evidence" value="ECO:0007669"/>
    <property type="project" value="InterPro"/>
</dbReference>
<gene>
    <name evidence="5" type="ORF">PREVCOP_04390</name>
</gene>
<dbReference type="Proteomes" id="UP000004477">
    <property type="component" value="Unassembled WGS sequence"/>
</dbReference>
<evidence type="ECO:0000259" key="4">
    <source>
        <dbReference type="Pfam" id="PF01555"/>
    </source>
</evidence>
<keyword evidence="3" id="KW-0808">Transferase</keyword>
<evidence type="ECO:0000256" key="1">
    <source>
        <dbReference type="ARBA" id="ARBA00006594"/>
    </source>
</evidence>
<evidence type="ECO:0000256" key="3">
    <source>
        <dbReference type="ARBA" id="ARBA00022679"/>
    </source>
</evidence>
<evidence type="ECO:0000256" key="2">
    <source>
        <dbReference type="ARBA" id="ARBA00022603"/>
    </source>
</evidence>
<dbReference type="PROSITE" id="PS00092">
    <property type="entry name" value="N6_MTASE"/>
    <property type="match status" value="1"/>
</dbReference>
<dbReference type="InterPro" id="IPR002941">
    <property type="entry name" value="DNA_methylase_N4/N6"/>
</dbReference>
<comment type="similarity">
    <text evidence="1">Belongs to the N(4)/N(6)-methyltransferase family.</text>
</comment>
<dbReference type="REBASE" id="251433">
    <property type="entry name" value="M.PcoORF4390P"/>
</dbReference>
<dbReference type="AlphaFoldDB" id="D1PB14"/>
<sequence length="561" mass="64045">MKPNIKFIYEANSSMGTSDSKNILIKGNNKDILPELVGEFGGKVKCVYIDPPYNNGDSYHYYNDNISETSWLKDISYVLMYLKMLLTKDGSIWISIDDSEMAYLKVAADKVLGRENFAGTIVWQQRKTRENRAVFSCNHEYILVYAKDIKKFKKSRNLLPVGEDFINSKYKNPDNDPRGPWQSISASVQAGHAVPSQFYTIVSPAGIEFNPPKGRCWAYNEERMKKEIANGNIWFGLEGLNAPRIKKFLSTAKIGLTPQTLWAGDDFGTTDSAKKHLLSLFPHQEKVFDTPKPEELIRQILEIATNEGDLVLDSYLGSGTTLAVAHKLKRNYIGIEIGEQMTELVVNRLKSVIMGEKGGISDISNWQGGGDFAYFIFDKTQEKKLTQVPVRLKKKVEYHQLDFFSLFEKYGDEPITDNSMVHDDINWEKYGGKPQQAAMVDETKNVLISLVKKDNEKMFLDGSATIYYTGKKFPTSVALNKLFYFMPYIKGKGVRDLFLIRIARLGYRKEGTPEEDKNDLRLVFEVQFVNQLFDDYKPVELKIWRTFTDTTIGKLIKQAYA</sequence>
<comment type="caution">
    <text evidence="5">The sequence shown here is derived from an EMBL/GenBank/DDBJ whole genome shotgun (WGS) entry which is preliminary data.</text>
</comment>
<dbReference type="STRING" id="537011.PREVCOP_04390"/>
<dbReference type="SUPFAM" id="SSF53335">
    <property type="entry name" value="S-adenosyl-L-methionine-dependent methyltransferases"/>
    <property type="match status" value="1"/>
</dbReference>
<dbReference type="InterPro" id="IPR001091">
    <property type="entry name" value="RM_Methyltransferase"/>
</dbReference>
<dbReference type="Pfam" id="PF01555">
    <property type="entry name" value="N6_N4_Mtase"/>
    <property type="match status" value="1"/>
</dbReference>
<dbReference type="Gene3D" id="3.40.50.150">
    <property type="entry name" value="Vaccinia Virus protein VP39"/>
    <property type="match status" value="1"/>
</dbReference>
<dbReference type="EMBL" id="ACBX02000011">
    <property type="protein sequence ID" value="EFB35971.1"/>
    <property type="molecule type" value="Genomic_DNA"/>
</dbReference>
<dbReference type="RefSeq" id="WP_006847107.1">
    <property type="nucleotide sequence ID" value="NZ_CP085932.1"/>
</dbReference>
<dbReference type="InterPro" id="IPR029063">
    <property type="entry name" value="SAM-dependent_MTases_sf"/>
</dbReference>
<evidence type="ECO:0000313" key="5">
    <source>
        <dbReference type="EMBL" id="EFB35971.1"/>
    </source>
</evidence>
<keyword evidence="6" id="KW-1185">Reference proteome</keyword>